<gene>
    <name evidence="4" type="primary">ychF_2</name>
    <name evidence="4" type="ORF">PS691_02508</name>
</gene>
<evidence type="ECO:0000256" key="1">
    <source>
        <dbReference type="ARBA" id="ARBA00022741"/>
    </source>
</evidence>
<organism evidence="4 5">
    <name type="scientific">Pseudomonas fluorescens</name>
    <dbReference type="NCBI Taxonomy" id="294"/>
    <lineage>
        <taxon>Bacteria</taxon>
        <taxon>Pseudomonadati</taxon>
        <taxon>Pseudomonadota</taxon>
        <taxon>Gammaproteobacteria</taxon>
        <taxon>Pseudomonadales</taxon>
        <taxon>Pseudomonadaceae</taxon>
        <taxon>Pseudomonas</taxon>
    </lineage>
</organism>
<dbReference type="PANTHER" id="PTHR23305:SF18">
    <property type="entry name" value="OBG-TYPE G DOMAIN-CONTAINING PROTEIN"/>
    <property type="match status" value="1"/>
</dbReference>
<dbReference type="Gene3D" id="3.10.20.30">
    <property type="match status" value="1"/>
</dbReference>
<dbReference type="GO" id="GO:0016887">
    <property type="term" value="F:ATP hydrolysis activity"/>
    <property type="evidence" value="ECO:0007669"/>
    <property type="project" value="TreeGrafter"/>
</dbReference>
<keyword evidence="1" id="KW-0547">Nucleotide-binding</keyword>
<dbReference type="Proteomes" id="UP000337909">
    <property type="component" value="Unassembled WGS sequence"/>
</dbReference>
<evidence type="ECO:0000259" key="3">
    <source>
        <dbReference type="PROSITE" id="PS51880"/>
    </source>
</evidence>
<dbReference type="GO" id="GO:0005737">
    <property type="term" value="C:cytoplasm"/>
    <property type="evidence" value="ECO:0007669"/>
    <property type="project" value="TreeGrafter"/>
</dbReference>
<dbReference type="PROSITE" id="PS51880">
    <property type="entry name" value="TGS"/>
    <property type="match status" value="1"/>
</dbReference>
<name>A0A5E7C475_PSEFL</name>
<dbReference type="Pfam" id="PF06071">
    <property type="entry name" value="YchF-GTPase_C"/>
    <property type="match status" value="1"/>
</dbReference>
<dbReference type="PANTHER" id="PTHR23305">
    <property type="entry name" value="OBG GTPASE FAMILY"/>
    <property type="match status" value="1"/>
</dbReference>
<dbReference type="InterPro" id="IPR004095">
    <property type="entry name" value="TGS"/>
</dbReference>
<accession>A0A5E7C475</accession>
<keyword evidence="2" id="KW-0067">ATP-binding</keyword>
<dbReference type="CDD" id="cd04867">
    <property type="entry name" value="TGS_YchF_OLA1"/>
    <property type="match status" value="1"/>
</dbReference>
<dbReference type="SUPFAM" id="SSF81271">
    <property type="entry name" value="TGS-like"/>
    <property type="match status" value="1"/>
</dbReference>
<dbReference type="InterPro" id="IPR013029">
    <property type="entry name" value="YchF_C"/>
</dbReference>
<evidence type="ECO:0000256" key="2">
    <source>
        <dbReference type="ARBA" id="ARBA00022840"/>
    </source>
</evidence>
<dbReference type="EMBL" id="CABVHQ010000021">
    <property type="protein sequence ID" value="VVN99428.1"/>
    <property type="molecule type" value="Genomic_DNA"/>
</dbReference>
<proteinExistence type="predicted"/>
<evidence type="ECO:0000313" key="5">
    <source>
        <dbReference type="Proteomes" id="UP000337909"/>
    </source>
</evidence>
<dbReference type="InterPro" id="IPR012676">
    <property type="entry name" value="TGS-like"/>
</dbReference>
<dbReference type="InterPro" id="IPR012675">
    <property type="entry name" value="Beta-grasp_dom_sf"/>
</dbReference>
<evidence type="ECO:0000313" key="4">
    <source>
        <dbReference type="EMBL" id="VVN99428.1"/>
    </source>
</evidence>
<protein>
    <submittedName>
        <fullName evidence="4">Ribosome-binding ATPase YchF</fullName>
    </submittedName>
</protein>
<sequence>MLHLQTYFTAGVEEVRAWTVKVGATAPQAAGVIHTDFEKGFIRAEVIAYNDFIQYKGEAGTKEAGKWRLEGKDYIVKDGDVMHFRFNV</sequence>
<feature type="domain" description="TGS" evidence="3">
    <location>
        <begin position="3"/>
        <end position="86"/>
    </location>
</feature>
<dbReference type="GO" id="GO:0005524">
    <property type="term" value="F:ATP binding"/>
    <property type="evidence" value="ECO:0007669"/>
    <property type="project" value="UniProtKB-KW"/>
</dbReference>
<dbReference type="FunFam" id="3.10.20.30:FF:000001">
    <property type="entry name" value="Ribosome-binding ATPase YchF"/>
    <property type="match status" value="1"/>
</dbReference>
<reference evidence="4 5" key="1">
    <citation type="submission" date="2019-09" db="EMBL/GenBank/DDBJ databases">
        <authorList>
            <person name="Chandra G."/>
            <person name="Truman W A."/>
        </authorList>
    </citation>
    <scope>NUCLEOTIDE SEQUENCE [LARGE SCALE GENOMIC DNA]</scope>
    <source>
        <strain evidence="4">PS691</strain>
    </source>
</reference>
<dbReference type="AlphaFoldDB" id="A0A5E7C475"/>